<dbReference type="Proteomes" id="UP000001056">
    <property type="component" value="Unassembled WGS sequence"/>
</dbReference>
<feature type="repeat" description="ANK" evidence="3">
    <location>
        <begin position="76"/>
        <end position="109"/>
    </location>
</feature>
<feature type="repeat" description="ANK" evidence="3">
    <location>
        <begin position="41"/>
        <end position="75"/>
    </location>
</feature>
<dbReference type="PANTHER" id="PTHR24198:SF165">
    <property type="entry name" value="ANKYRIN REPEAT-CONTAINING PROTEIN-RELATED"/>
    <property type="match status" value="1"/>
</dbReference>
<dbReference type="GeneID" id="4395312"/>
<proteinExistence type="predicted"/>
<dbReference type="InterPro" id="IPR036770">
    <property type="entry name" value="Ankyrin_rpt-contain_sf"/>
</dbReference>
<organism evidence="4 5">
    <name type="scientific">Chaetomium globosum (strain ATCC 6205 / CBS 148.51 / DSM 1962 / NBRC 6347 / NRRL 1970)</name>
    <name type="common">Soil fungus</name>
    <dbReference type="NCBI Taxonomy" id="306901"/>
    <lineage>
        <taxon>Eukaryota</taxon>
        <taxon>Fungi</taxon>
        <taxon>Dikarya</taxon>
        <taxon>Ascomycota</taxon>
        <taxon>Pezizomycotina</taxon>
        <taxon>Sordariomycetes</taxon>
        <taxon>Sordariomycetidae</taxon>
        <taxon>Sordariales</taxon>
        <taxon>Chaetomiaceae</taxon>
        <taxon>Chaetomium</taxon>
    </lineage>
</organism>
<dbReference type="InterPro" id="IPR002110">
    <property type="entry name" value="Ankyrin_rpt"/>
</dbReference>
<feature type="repeat" description="ANK" evidence="3">
    <location>
        <begin position="287"/>
        <end position="319"/>
    </location>
</feature>
<evidence type="ECO:0000256" key="3">
    <source>
        <dbReference type="PROSITE-ProRule" id="PRU00023"/>
    </source>
</evidence>
<dbReference type="PROSITE" id="PS50297">
    <property type="entry name" value="ANK_REP_REGION"/>
    <property type="match status" value="2"/>
</dbReference>
<accession>Q2GSK1</accession>
<keyword evidence="1" id="KW-0677">Repeat</keyword>
<keyword evidence="5" id="KW-1185">Reference proteome</keyword>
<dbReference type="Pfam" id="PF12796">
    <property type="entry name" value="Ank_2"/>
    <property type="match status" value="6"/>
</dbReference>
<reference evidence="5" key="1">
    <citation type="journal article" date="2015" name="Genome Announc.">
        <title>Draft genome sequence of the cellulolytic fungus Chaetomium globosum.</title>
        <authorList>
            <person name="Cuomo C.A."/>
            <person name="Untereiner W.A."/>
            <person name="Ma L.-J."/>
            <person name="Grabherr M."/>
            <person name="Birren B.W."/>
        </authorList>
    </citation>
    <scope>NUCLEOTIDE SEQUENCE [LARGE SCALE GENOMIC DNA]</scope>
    <source>
        <strain evidence="5">ATCC 6205 / CBS 148.51 / DSM 1962 / NBRC 6347 / NRRL 1970</strain>
    </source>
</reference>
<dbReference type="VEuPathDB" id="FungiDB:CHGG_09053"/>
<name>Q2GSK1_CHAGB</name>
<evidence type="ECO:0000313" key="5">
    <source>
        <dbReference type="Proteomes" id="UP000001056"/>
    </source>
</evidence>
<evidence type="ECO:0000313" key="4">
    <source>
        <dbReference type="EMBL" id="EAQ85039.1"/>
    </source>
</evidence>
<dbReference type="RefSeq" id="XP_001226980.1">
    <property type="nucleotide sequence ID" value="XM_001226979.1"/>
</dbReference>
<dbReference type="eggNOG" id="KOG4177">
    <property type="taxonomic scope" value="Eukaryota"/>
</dbReference>
<feature type="repeat" description="ANK" evidence="3">
    <location>
        <begin position="110"/>
        <end position="144"/>
    </location>
</feature>
<dbReference type="AlphaFoldDB" id="Q2GSK1"/>
<gene>
    <name evidence="4" type="ORF">CHGG_09053</name>
</gene>
<dbReference type="PROSITE" id="PS50088">
    <property type="entry name" value="ANK_REPEAT"/>
    <property type="match status" value="4"/>
</dbReference>
<dbReference type="InParanoid" id="Q2GSK1"/>
<dbReference type="SUPFAM" id="SSF48403">
    <property type="entry name" value="Ankyrin repeat"/>
    <property type="match status" value="2"/>
</dbReference>
<evidence type="ECO:0000256" key="2">
    <source>
        <dbReference type="ARBA" id="ARBA00023043"/>
    </source>
</evidence>
<keyword evidence="2 3" id="KW-0040">ANK repeat</keyword>
<protein>
    <submittedName>
        <fullName evidence="4">Uncharacterized protein</fullName>
    </submittedName>
</protein>
<dbReference type="SMART" id="SM00248">
    <property type="entry name" value="ANK"/>
    <property type="match status" value="18"/>
</dbReference>
<evidence type="ECO:0000256" key="1">
    <source>
        <dbReference type="ARBA" id="ARBA00022737"/>
    </source>
</evidence>
<dbReference type="OrthoDB" id="539213at2759"/>
<dbReference type="Gene3D" id="1.25.40.20">
    <property type="entry name" value="Ankyrin repeat-containing domain"/>
    <property type="match status" value="4"/>
</dbReference>
<dbReference type="PANTHER" id="PTHR24198">
    <property type="entry name" value="ANKYRIN REPEAT AND PROTEIN KINASE DOMAIN-CONTAINING PROTEIN"/>
    <property type="match status" value="1"/>
</dbReference>
<sequence length="807" mass="88448">MAVWSWIKTNSIHEAITWGVTDNLERLLANKRVNVNAENANGATALHLAASRAGLAEVLEKLLSHPDINLNLRERSGKTPLHLAIWFGNLYAIKRLLADPRTDVNLADQDGRSPLHYAVDSNQGHYRLILALLVASPRVNHKTQDRLQRTALAWALDYGYPEMVAALASGREPLPEVAVTDLDGDTAIHKAAKYGGSMLACLVKGQDREVLDVRNIRSETALHVAARHNSDSLELLVHAGASLDARRDPDGVTPFHIAAQHNSCEFVDRLRSLDPSLRNIIFMNDKDGNTPLHLAAERGDSKMVDTILNLYKDPGQQTSEPTIQPGPVEVGFTNKGESAVALAARHGHVDTLVSLLRDEHIRSDEVRSRHAEAVLQILPHITAGPASGVPQQERTAVLFEWAVREGVLDVVKPLKPYASPSALEHSISLAAAGGHAHVVQYLAEEGVSPNVWTEAEGTPLTVAIEHGHIEVVKVLLSLEGVDPNLGVPSSDTPLMKAIRRRSRAVVSLLLSEKVIKTKGLLLDEGSHKNQRSGRWFSNPLLLASQLGYEDMVEMLVQPGLAAEACLTVQDQAFGQTPLNAACWRGHWRVVEVLFQARPWTSGPDVLGVDQRDDSGRTPFANACASSNPDTVNLFLKSGLIRHKLFDPDSRDNDGMTPFAHTCEKGSAETLKLILDSDLIKDRLIDPNTRNTHFETPLAIACSGGHHEVVGLFLDYFLSGDGSGLVDFSAPMDDGARTLLELAFDAFDWPTTVLVLLESRLVDLGLVDPRKAYRYVEERVREMSDEDADYLDIEPLVRRLEELGCAEP</sequence>
<dbReference type="EMBL" id="CH408034">
    <property type="protein sequence ID" value="EAQ85039.1"/>
    <property type="molecule type" value="Genomic_DNA"/>
</dbReference>
<dbReference type="HOGENOM" id="CLU_349161_0_0_1"/>
<dbReference type="Pfam" id="PF00023">
    <property type="entry name" value="Ank"/>
    <property type="match status" value="1"/>
</dbReference>